<dbReference type="PANTHER" id="PTHR30183:SF2">
    <property type="entry name" value="IRON UTILIZATION PROTEIN"/>
    <property type="match status" value="1"/>
</dbReference>
<name>A0ABS4E5I5_9HYPH</name>
<evidence type="ECO:0000256" key="4">
    <source>
        <dbReference type="ARBA" id="ARBA00022692"/>
    </source>
</evidence>
<feature type="transmembrane region" description="Helical" evidence="7">
    <location>
        <begin position="78"/>
        <end position="100"/>
    </location>
</feature>
<evidence type="ECO:0000313" key="10">
    <source>
        <dbReference type="Proteomes" id="UP000759443"/>
    </source>
</evidence>
<evidence type="ECO:0000256" key="7">
    <source>
        <dbReference type="RuleBase" id="RU363032"/>
    </source>
</evidence>
<feature type="transmembrane region" description="Helical" evidence="7">
    <location>
        <begin position="256"/>
        <end position="278"/>
    </location>
</feature>
<reference evidence="9 10" key="1">
    <citation type="submission" date="2021-03" db="EMBL/GenBank/DDBJ databases">
        <title>Genomic Encyclopedia of Type Strains, Phase IV (KMG-IV): sequencing the most valuable type-strain genomes for metagenomic binning, comparative biology and taxonomic classification.</title>
        <authorList>
            <person name="Goeker M."/>
        </authorList>
    </citation>
    <scope>NUCLEOTIDE SEQUENCE [LARGE SCALE GENOMIC DNA]</scope>
    <source>
        <strain evidence="9 10">DSM 21600</strain>
    </source>
</reference>
<evidence type="ECO:0000256" key="3">
    <source>
        <dbReference type="ARBA" id="ARBA00022475"/>
    </source>
</evidence>
<accession>A0ABS4E5I5</accession>
<feature type="transmembrane region" description="Helical" evidence="7">
    <location>
        <begin position="311"/>
        <end position="336"/>
    </location>
</feature>
<dbReference type="EMBL" id="JAGGJU010000015">
    <property type="protein sequence ID" value="MBP1853209.1"/>
    <property type="molecule type" value="Genomic_DNA"/>
</dbReference>
<feature type="transmembrane region" description="Helical" evidence="7">
    <location>
        <begin position="217"/>
        <end position="236"/>
    </location>
</feature>
<dbReference type="CDD" id="cd06261">
    <property type="entry name" value="TM_PBP2"/>
    <property type="match status" value="2"/>
</dbReference>
<keyword evidence="5 7" id="KW-1133">Transmembrane helix</keyword>
<feature type="transmembrane region" description="Helical" evidence="7">
    <location>
        <begin position="107"/>
        <end position="127"/>
    </location>
</feature>
<dbReference type="PROSITE" id="PS50928">
    <property type="entry name" value="ABC_TM1"/>
    <property type="match status" value="2"/>
</dbReference>
<feature type="transmembrane region" description="Helical" evidence="7">
    <location>
        <begin position="161"/>
        <end position="180"/>
    </location>
</feature>
<dbReference type="InterPro" id="IPR000515">
    <property type="entry name" value="MetI-like"/>
</dbReference>
<keyword evidence="6 7" id="KW-0472">Membrane</keyword>
<keyword evidence="4 7" id="KW-0812">Transmembrane</keyword>
<dbReference type="Gene3D" id="1.10.3720.10">
    <property type="entry name" value="MetI-like"/>
    <property type="match status" value="2"/>
</dbReference>
<dbReference type="PANTHER" id="PTHR30183">
    <property type="entry name" value="MOLYBDENUM TRANSPORT SYSTEM PERMEASE PROTEIN MODB"/>
    <property type="match status" value="1"/>
</dbReference>
<feature type="transmembrane region" description="Helical" evidence="7">
    <location>
        <begin position="426"/>
        <end position="445"/>
    </location>
</feature>
<proteinExistence type="inferred from homology"/>
<feature type="transmembrane region" description="Helical" evidence="7">
    <location>
        <begin position="540"/>
        <end position="558"/>
    </location>
</feature>
<comment type="subcellular location">
    <subcellularLocation>
        <location evidence="1 7">Cell membrane</location>
        <topology evidence="1 7">Multi-pass membrane protein</topology>
    </subcellularLocation>
</comment>
<evidence type="ECO:0000256" key="6">
    <source>
        <dbReference type="ARBA" id="ARBA00023136"/>
    </source>
</evidence>
<feature type="domain" description="ABC transmembrane type-1" evidence="8">
    <location>
        <begin position="72"/>
        <end position="279"/>
    </location>
</feature>
<evidence type="ECO:0000256" key="2">
    <source>
        <dbReference type="ARBA" id="ARBA00022448"/>
    </source>
</evidence>
<feature type="transmembrane region" description="Helical" evidence="7">
    <location>
        <begin position="356"/>
        <end position="377"/>
    </location>
</feature>
<evidence type="ECO:0000313" key="9">
    <source>
        <dbReference type="EMBL" id="MBP1853209.1"/>
    </source>
</evidence>
<feature type="transmembrane region" description="Helical" evidence="7">
    <location>
        <begin position="30"/>
        <end position="53"/>
    </location>
</feature>
<keyword evidence="2 7" id="KW-0813">Transport</keyword>
<gene>
    <name evidence="9" type="ORF">J2Z17_004668</name>
</gene>
<feature type="transmembrane region" description="Helical" evidence="7">
    <location>
        <begin position="389"/>
        <end position="414"/>
    </location>
</feature>
<sequence>MNPGKAGGLRGERAISSGEVATTRRPANRLVPAAFAISVLTVLPIAAIVWLAATGGTENWRHVMVNVVPRATGRTVELLVFSCALTGIFGILCAWLVSVFEFPGRRLLSIALVLPLAIPSYIAAYTFGEFFDYTGPVQTGWRALFGYRTARDYAFPDIRSLGGAVLVMSAVLYPYVYLAARSMFMMQGRTAADVARTLGAGPFKVFWRVQIPMARPAIMIGLTLVMMETLNDIGAVEYLGVQTLTFSIYDTWLNRGSLAGAAQIACMMLVIVAAIMLIERAARRRQRFASQKTTANVADALRRPLPGGRKWLATAFCTLPILAGFMLPTGMLIKFALRRLDQFADHRLLDALANSVIVATAAALTCVVLSIVLVYAVRTDRSRKSLVAGRVASLGYGVPGTVLAIGVLFPFAAFDNALDGFLRDHVGLSSGLLLSGTGFAIVYAATVRFLTMAEGTVDAGFQKLSPHLDMAARTLGHSAARTLFSTLIPNLRPAIFTAALLVFIETLKELSATILLRPFNFNTLATLVYEDASRAQVEDASVAALIIVLAGLVPVLFVSRTLDGRS</sequence>
<dbReference type="Proteomes" id="UP000759443">
    <property type="component" value="Unassembled WGS sequence"/>
</dbReference>
<protein>
    <submittedName>
        <fullName evidence="9">Iron(III) transport system permease protein</fullName>
    </submittedName>
</protein>
<evidence type="ECO:0000256" key="5">
    <source>
        <dbReference type="ARBA" id="ARBA00022989"/>
    </source>
</evidence>
<keyword evidence="10" id="KW-1185">Reference proteome</keyword>
<comment type="similarity">
    <text evidence="7">Belongs to the binding-protein-dependent transport system permease family.</text>
</comment>
<evidence type="ECO:0000259" key="8">
    <source>
        <dbReference type="PROSITE" id="PS50928"/>
    </source>
</evidence>
<keyword evidence="3" id="KW-1003">Cell membrane</keyword>
<dbReference type="Pfam" id="PF00528">
    <property type="entry name" value="BPD_transp_1"/>
    <property type="match status" value="2"/>
</dbReference>
<comment type="caution">
    <text evidence="9">The sequence shown here is derived from an EMBL/GenBank/DDBJ whole genome shotgun (WGS) entry which is preliminary data.</text>
</comment>
<evidence type="ECO:0000256" key="1">
    <source>
        <dbReference type="ARBA" id="ARBA00004651"/>
    </source>
</evidence>
<dbReference type="SUPFAM" id="SSF161098">
    <property type="entry name" value="MetI-like"/>
    <property type="match status" value="2"/>
</dbReference>
<feature type="domain" description="ABC transmembrane type-1" evidence="8">
    <location>
        <begin position="352"/>
        <end position="558"/>
    </location>
</feature>
<organism evidence="9 10">
    <name type="scientific">Rhizobium halophytocola</name>
    <dbReference type="NCBI Taxonomy" id="735519"/>
    <lineage>
        <taxon>Bacteria</taxon>
        <taxon>Pseudomonadati</taxon>
        <taxon>Pseudomonadota</taxon>
        <taxon>Alphaproteobacteria</taxon>
        <taxon>Hyphomicrobiales</taxon>
        <taxon>Rhizobiaceae</taxon>
        <taxon>Rhizobium/Agrobacterium group</taxon>
        <taxon>Rhizobium</taxon>
    </lineage>
</organism>
<dbReference type="InterPro" id="IPR035906">
    <property type="entry name" value="MetI-like_sf"/>
</dbReference>